<evidence type="ECO:0000256" key="1">
    <source>
        <dbReference type="ARBA" id="ARBA00004167"/>
    </source>
</evidence>
<name>A0A0M4M5Z5_9SPHN</name>
<feature type="signal peptide" evidence="5">
    <location>
        <begin position="1"/>
        <end position="22"/>
    </location>
</feature>
<dbReference type="STRING" id="361183.AMC99_02290"/>
<keyword evidence="2" id="KW-0812">Transmembrane</keyword>
<evidence type="ECO:0000313" key="7">
    <source>
        <dbReference type="EMBL" id="ALE17565.1"/>
    </source>
</evidence>
<accession>A0A0M4M5Z5</accession>
<dbReference type="InterPro" id="IPR006260">
    <property type="entry name" value="TonB/TolA_C"/>
</dbReference>
<feature type="chain" id="PRO_5005798132" description="TonB C-terminal domain-containing protein" evidence="5">
    <location>
        <begin position="23"/>
        <end position="157"/>
    </location>
</feature>
<organism evidence="7 8">
    <name type="scientific">Altererythrobacter epoxidivorans</name>
    <dbReference type="NCBI Taxonomy" id="361183"/>
    <lineage>
        <taxon>Bacteria</taxon>
        <taxon>Pseudomonadati</taxon>
        <taxon>Pseudomonadota</taxon>
        <taxon>Alphaproteobacteria</taxon>
        <taxon>Sphingomonadales</taxon>
        <taxon>Erythrobacteraceae</taxon>
        <taxon>Altererythrobacter</taxon>
    </lineage>
</organism>
<keyword evidence="3" id="KW-1133">Transmembrane helix</keyword>
<evidence type="ECO:0000313" key="8">
    <source>
        <dbReference type="Proteomes" id="UP000057938"/>
    </source>
</evidence>
<dbReference type="GO" id="GO:0016020">
    <property type="term" value="C:membrane"/>
    <property type="evidence" value="ECO:0007669"/>
    <property type="project" value="UniProtKB-SubCell"/>
</dbReference>
<sequence length="157" mass="17064">MTNFVKLALAATAMTVAAPAFADDIVVQTKPQMDQWSARVTNELNSALEKAEWHNGASKPGIVQLRFTVDQNGKAEDISVMRSSGNDRTDDNAITAVSLLDSLGDAPVSSVANRTFQANIVFARNDLQKVNFVKELRQSERDRMARGDAEEVILIGG</sequence>
<evidence type="ECO:0000259" key="6">
    <source>
        <dbReference type="PROSITE" id="PS52015"/>
    </source>
</evidence>
<keyword evidence="5" id="KW-0732">Signal</keyword>
<dbReference type="SUPFAM" id="SSF74653">
    <property type="entry name" value="TolA/TonB C-terminal domain"/>
    <property type="match status" value="1"/>
</dbReference>
<evidence type="ECO:0000256" key="2">
    <source>
        <dbReference type="ARBA" id="ARBA00022692"/>
    </source>
</evidence>
<dbReference type="KEGG" id="aep:AMC99_02290"/>
<protein>
    <recommendedName>
        <fullName evidence="6">TonB C-terminal domain-containing protein</fullName>
    </recommendedName>
</protein>
<dbReference type="Proteomes" id="UP000057938">
    <property type="component" value="Chromosome"/>
</dbReference>
<evidence type="ECO:0000256" key="4">
    <source>
        <dbReference type="ARBA" id="ARBA00023136"/>
    </source>
</evidence>
<dbReference type="EMBL" id="CP012669">
    <property type="protein sequence ID" value="ALE17565.1"/>
    <property type="molecule type" value="Genomic_DNA"/>
</dbReference>
<feature type="domain" description="TonB C-terminal" evidence="6">
    <location>
        <begin position="35"/>
        <end position="131"/>
    </location>
</feature>
<keyword evidence="8" id="KW-1185">Reference proteome</keyword>
<dbReference type="PATRIC" id="fig|361183.4.peg.2249"/>
<dbReference type="OrthoDB" id="7428616at2"/>
<proteinExistence type="predicted"/>
<evidence type="ECO:0000256" key="5">
    <source>
        <dbReference type="SAM" id="SignalP"/>
    </source>
</evidence>
<dbReference type="Gene3D" id="3.30.1150.10">
    <property type="match status" value="1"/>
</dbReference>
<dbReference type="PROSITE" id="PS52015">
    <property type="entry name" value="TONB_CTD"/>
    <property type="match status" value="1"/>
</dbReference>
<keyword evidence="4" id="KW-0472">Membrane</keyword>
<dbReference type="GO" id="GO:0055085">
    <property type="term" value="P:transmembrane transport"/>
    <property type="evidence" value="ECO:0007669"/>
    <property type="project" value="InterPro"/>
</dbReference>
<dbReference type="InterPro" id="IPR037682">
    <property type="entry name" value="TonB_C"/>
</dbReference>
<evidence type="ECO:0000256" key="3">
    <source>
        <dbReference type="ARBA" id="ARBA00022989"/>
    </source>
</evidence>
<dbReference type="Pfam" id="PF03544">
    <property type="entry name" value="TonB_C"/>
    <property type="match status" value="1"/>
</dbReference>
<dbReference type="NCBIfam" id="TIGR01352">
    <property type="entry name" value="tonB_Cterm"/>
    <property type="match status" value="1"/>
</dbReference>
<dbReference type="AlphaFoldDB" id="A0A0M4M5Z5"/>
<comment type="subcellular location">
    <subcellularLocation>
        <location evidence="1">Membrane</location>
        <topology evidence="1">Single-pass membrane protein</topology>
    </subcellularLocation>
</comment>
<dbReference type="RefSeq" id="WP_061926576.1">
    <property type="nucleotide sequence ID" value="NZ_CP012669.1"/>
</dbReference>
<gene>
    <name evidence="7" type="ORF">AMC99_02290</name>
</gene>
<reference evidence="7 8" key="1">
    <citation type="submission" date="2015-09" db="EMBL/GenBank/DDBJ databases">
        <title>Complete genome sequence of a benzo[a]pyrene-degrading bacterium Altererythrobacter epoxidivorans CGMCC 1.7731T.</title>
        <authorList>
            <person name="Li Z."/>
            <person name="Cheng H."/>
            <person name="Huo Y."/>
            <person name="Xu X."/>
        </authorList>
    </citation>
    <scope>NUCLEOTIDE SEQUENCE [LARGE SCALE GENOMIC DNA]</scope>
    <source>
        <strain evidence="7 8">CGMCC 1.7731</strain>
    </source>
</reference>